<evidence type="ECO:0000313" key="3">
    <source>
        <dbReference type="EMBL" id="KAL2836433.1"/>
    </source>
</evidence>
<name>A0ABR4J8P2_9EURO</name>
<feature type="region of interest" description="Disordered" evidence="2">
    <location>
        <begin position="403"/>
        <end position="620"/>
    </location>
</feature>
<protein>
    <submittedName>
        <fullName evidence="3">Uncharacterized protein</fullName>
    </submittedName>
</protein>
<organism evidence="3 4">
    <name type="scientific">Aspergillus pseudodeflectus</name>
    <dbReference type="NCBI Taxonomy" id="176178"/>
    <lineage>
        <taxon>Eukaryota</taxon>
        <taxon>Fungi</taxon>
        <taxon>Dikarya</taxon>
        <taxon>Ascomycota</taxon>
        <taxon>Pezizomycotina</taxon>
        <taxon>Eurotiomycetes</taxon>
        <taxon>Eurotiomycetidae</taxon>
        <taxon>Eurotiales</taxon>
        <taxon>Aspergillaceae</taxon>
        <taxon>Aspergillus</taxon>
        <taxon>Aspergillus subgen. Nidulantes</taxon>
    </lineage>
</organism>
<accession>A0ABR4J8P2</accession>
<proteinExistence type="predicted"/>
<feature type="region of interest" description="Disordered" evidence="2">
    <location>
        <begin position="670"/>
        <end position="745"/>
    </location>
</feature>
<comment type="caution">
    <text evidence="3">The sequence shown here is derived from an EMBL/GenBank/DDBJ whole genome shotgun (WGS) entry which is preliminary data.</text>
</comment>
<feature type="coiled-coil region" evidence="1">
    <location>
        <begin position="1680"/>
        <end position="1776"/>
    </location>
</feature>
<feature type="compositionally biased region" description="Basic and acidic residues" evidence="2">
    <location>
        <begin position="1460"/>
        <end position="1524"/>
    </location>
</feature>
<feature type="region of interest" description="Disordered" evidence="2">
    <location>
        <begin position="797"/>
        <end position="863"/>
    </location>
</feature>
<dbReference type="GeneID" id="98162645"/>
<gene>
    <name evidence="3" type="ORF">BJX68DRAFT_273505</name>
</gene>
<sequence length="1859" mass="207602">MARDQEPVSLALIGNDLLASGHFSSLDSVDLLAKTTINPRKTVTASPEDEPRKPGLSKFGQRWAAISCATTAEVTEDPGTLIVGGASLKNVSLVIGDHDEHYRDLKVFPVPVAGAAGGGGSLLVAPVEEPEAQPMLFLAAKNNSDISFSKDASPVPLPELEKELKESKGKVGAAAVDKYVLSGDIENFFGIQGLVAKLYSFQSEDDKKGKDDKAKDKKDRDDGKGTTTEKKPDDTGPQTKEQKPTREIKEHEGGKEKKDKKDDKDTPIDEKVKLQDMESPLKVLFPQIEEKTIQKLPIKNLEFTYSNKEKDNLFPAGLRLEGDIELKDGLQFVSDGFKNVFGSGKSTTLPTKLRISAHLGKNRDWSKKPKIEGMILQAYFSDMTLPAWDFLEFKTVGMELSVRKETKKKDDKGKDDEKHKDSEEGKEKIKDEKDKGKGFEAKDESESAPAKNAAQENAPEDTKTAEKESSTEMKDVVAKKDKGEKTSSEPSKPEKKEEKEWKVGFGLFGMLNITKVPKSKQSLEAKYWIRMGDWKAEKKEKKDKEDKKDKDGQGEGKEKKGKDGEGESKGKEEEKPVVKAGEWETHKYDDEKTTDKIDKKDEEKPKGDKKDEDKEKGGQKYELVIKAGKWKDFCGVSNLSMKSAELRAFFKPGEFKDSCTLAVSGSLEFAQGSLDKKGDKKDEERNEAGKRKEEEKEKKIVGTKSKKLEETDKKGDKEETKNDNSEDKEEDKPKNATLTVKGQLSRKDYQFDAKVGDLKLDSILKIYAQISGAQPSKEDIKGHDFTFEELHLNIGRKLKKKKKKKVEKKTGDKKEKKNQDSERVDEKKREKTEGETPKQTEKTEKTVAKFEEGPKGEKEEEEEAKWSFELSGKVSFNDVKSVKGLVKIDSTGLKIKGGLENYKIKDTDINIKEASIDIFIGAKPDAKKPKTTDKEKAVGTAADTDKPKKTNLTKKNATKDADTKKTIACNRASKFAIKGVVKYCDQTVTVALLVGRKETNLKSKTASEREWVLYGILDDLPLSKICGVPEDEPLGKLHLSSVALIAASGENKTVEELNMLKYPVKRGLSLCATIPPMEELNTLARQQIRFSDTVKLNDIRVGIEISTNPGLTLEGVLSILMESGQDPLVLEGMVKAGILSAKASIATHSPWVNPFNISKEVKIADFRGEFEVTYATFFELGPSQIGFEGEVQVADFRARAGLGYSHYPDNQLLIAKFSKVDLLEIIRVAGQVADIQPLKDISGGEDTFVFTDASMYISTGGTIHKKEYPRGISASGKLTAFGNSAEFDLNITSAGLNFEGYIDNFSLGPLAVSSARGEPRASMIVLMTKDQQVIKVDGMVTCFGMGLVTLVDIQMGTTTPSFDAYIALNFTDAFVIRLHTTVEDFSEVKDLATTGLYFHAQIEGDLFETICNSIKDFLNSIEELGTQGIEAVENVIGAKLAEKEAEIKKLADGLKQARQTMKERQNDQRKNMEKEEKKRKEAEDEINKLKDEVKKANNNRADAEKKLKEKVSQAKSHKEAMVQQKRKEYNDKLRNAQDEEERNRKKLEELTRQQESQYGANFLMNLEYARITASLKEEAIKKSWEDVQWVYQQKVAASWWNIGYWAVRLEAAKADHEIIKAAAGAFLEAVKVAEDTFKSAPFQKLYRAIQDTDRARALATDLVMSLVSGDGFYGFAKSLIESEDKKIQKAIDDLTAMQSENSAYQKAIRQAQDILRRNGPKLEKEIAEADEAIKRLDEDAELARLTRDYYYQLKLHDDVKNMIEGMQAGLETLKENWKDGMHALEGVVDEIQRKIAAVFHINRIEVGVHTHALVKDEPLMFTFIGTVGDKDFDIKAEWWPAKALKDLYKDVTNEIFKIA</sequence>
<feature type="compositionally biased region" description="Basic and acidic residues" evidence="2">
    <location>
        <begin position="532"/>
        <end position="619"/>
    </location>
</feature>
<evidence type="ECO:0000313" key="4">
    <source>
        <dbReference type="Proteomes" id="UP001610444"/>
    </source>
</evidence>
<feature type="compositionally biased region" description="Basic and acidic residues" evidence="2">
    <location>
        <begin position="808"/>
        <end position="858"/>
    </location>
</feature>
<dbReference type="InterPro" id="IPR042505">
    <property type="entry name" value="DYNC2I1"/>
</dbReference>
<dbReference type="Proteomes" id="UP001610444">
    <property type="component" value="Unassembled WGS sequence"/>
</dbReference>
<feature type="compositionally biased region" description="Basic and acidic residues" evidence="2">
    <location>
        <begin position="403"/>
        <end position="445"/>
    </location>
</feature>
<keyword evidence="1" id="KW-0175">Coiled coil</keyword>
<feature type="compositionally biased region" description="Basic and acidic residues" evidence="2">
    <location>
        <begin position="674"/>
        <end position="734"/>
    </location>
</feature>
<feature type="region of interest" description="Disordered" evidence="2">
    <location>
        <begin position="205"/>
        <end position="273"/>
    </location>
</feature>
<feature type="region of interest" description="Disordered" evidence="2">
    <location>
        <begin position="1453"/>
        <end position="1524"/>
    </location>
</feature>
<keyword evidence="4" id="KW-1185">Reference proteome</keyword>
<dbReference type="PANTHER" id="PTHR16022:SF0">
    <property type="entry name" value="CYTOPLASMIC DYNEIN 2 INTERMEDIATE CHAIN 1"/>
    <property type="match status" value="1"/>
</dbReference>
<feature type="compositionally biased region" description="Basic residues" evidence="2">
    <location>
        <begin position="797"/>
        <end position="807"/>
    </location>
</feature>
<feature type="compositionally biased region" description="Basic and acidic residues" evidence="2">
    <location>
        <begin position="926"/>
        <end position="948"/>
    </location>
</feature>
<reference evidence="3 4" key="1">
    <citation type="submission" date="2024-07" db="EMBL/GenBank/DDBJ databases">
        <title>Section-level genome sequencing and comparative genomics of Aspergillus sections Usti and Cavernicolus.</title>
        <authorList>
            <consortium name="Lawrence Berkeley National Laboratory"/>
            <person name="Nybo J.L."/>
            <person name="Vesth T.C."/>
            <person name="Theobald S."/>
            <person name="Frisvad J.C."/>
            <person name="Larsen T.O."/>
            <person name="Kjaerboelling I."/>
            <person name="Rothschild-Mancinelli K."/>
            <person name="Lyhne E.K."/>
            <person name="Kogle M.E."/>
            <person name="Barry K."/>
            <person name="Clum A."/>
            <person name="Na H."/>
            <person name="Ledsgaard L."/>
            <person name="Lin J."/>
            <person name="Lipzen A."/>
            <person name="Kuo A."/>
            <person name="Riley R."/>
            <person name="Mondo S."/>
            <person name="LaButti K."/>
            <person name="Haridas S."/>
            <person name="Pangalinan J."/>
            <person name="Salamov A.A."/>
            <person name="Simmons B.A."/>
            <person name="Magnuson J.K."/>
            <person name="Chen J."/>
            <person name="Drula E."/>
            <person name="Henrissat B."/>
            <person name="Wiebenga A."/>
            <person name="Lubbers R.J."/>
            <person name="Gomes A.C."/>
            <person name="Macurrencykelacurrency M.R."/>
            <person name="Stajich J."/>
            <person name="Grigoriev I.V."/>
            <person name="Mortensen U.H."/>
            <person name="De vries R.P."/>
            <person name="Baker S.E."/>
            <person name="Andersen M.R."/>
        </authorList>
    </citation>
    <scope>NUCLEOTIDE SEQUENCE [LARGE SCALE GENOMIC DNA]</scope>
    <source>
        <strain evidence="3 4">CBS 756.74</strain>
    </source>
</reference>
<feature type="compositionally biased region" description="Basic and acidic residues" evidence="2">
    <location>
        <begin position="460"/>
        <end position="502"/>
    </location>
</feature>
<evidence type="ECO:0000256" key="1">
    <source>
        <dbReference type="SAM" id="Coils"/>
    </source>
</evidence>
<dbReference type="PANTHER" id="PTHR16022">
    <property type="entry name" value="WD REPEAT DOMAIN 60"/>
    <property type="match status" value="1"/>
</dbReference>
<feature type="region of interest" description="Disordered" evidence="2">
    <location>
        <begin position="926"/>
        <end position="952"/>
    </location>
</feature>
<dbReference type="RefSeq" id="XP_070892083.1">
    <property type="nucleotide sequence ID" value="XM_071047481.1"/>
</dbReference>
<evidence type="ECO:0000256" key="2">
    <source>
        <dbReference type="SAM" id="MobiDB-lite"/>
    </source>
</evidence>
<dbReference type="EMBL" id="JBFXLR010000116">
    <property type="protein sequence ID" value="KAL2836433.1"/>
    <property type="molecule type" value="Genomic_DNA"/>
</dbReference>